<keyword evidence="3" id="KW-0687">Ribonucleoprotein</keyword>
<evidence type="ECO:0000256" key="2">
    <source>
        <dbReference type="ARBA" id="ARBA00022980"/>
    </source>
</evidence>
<dbReference type="PROSITE" id="PS00586">
    <property type="entry name" value="RIBOSOMAL_L16_1"/>
    <property type="match status" value="1"/>
</dbReference>
<dbReference type="PANTHER" id="PTHR12220">
    <property type="entry name" value="50S/60S RIBOSOMAL PROTEIN L16"/>
    <property type="match status" value="1"/>
</dbReference>
<dbReference type="InterPro" id="IPR036920">
    <property type="entry name" value="Ribosomal_uL16_sf"/>
</dbReference>
<name>A0A6J6NJF8_9ZZZZ</name>
<comment type="similarity">
    <text evidence="1">Belongs to the universal ribosomal protein uL16 family.</text>
</comment>
<dbReference type="GO" id="GO:0022625">
    <property type="term" value="C:cytosolic large ribosomal subunit"/>
    <property type="evidence" value="ECO:0007669"/>
    <property type="project" value="TreeGrafter"/>
</dbReference>
<evidence type="ECO:0000256" key="1">
    <source>
        <dbReference type="ARBA" id="ARBA00008931"/>
    </source>
</evidence>
<gene>
    <name evidence="5" type="ORF">UFOPK2366_00512</name>
    <name evidence="6" type="ORF">UFOPK2992_01583</name>
</gene>
<protein>
    <submittedName>
        <fullName evidence="5">Unannotated protein</fullName>
    </submittedName>
</protein>
<dbReference type="AlphaFoldDB" id="A0A6J6NJF8"/>
<dbReference type="InterPro" id="IPR047873">
    <property type="entry name" value="Ribosomal_uL16"/>
</dbReference>
<feature type="compositionally biased region" description="Basic residues" evidence="4">
    <location>
        <begin position="1"/>
        <end position="16"/>
    </location>
</feature>
<keyword evidence="2" id="KW-0689">Ribosomal protein</keyword>
<dbReference type="PRINTS" id="PR00060">
    <property type="entry name" value="RIBOSOMALL16"/>
</dbReference>
<evidence type="ECO:0000313" key="6">
    <source>
        <dbReference type="EMBL" id="CAB4811060.1"/>
    </source>
</evidence>
<dbReference type="CDD" id="cd01433">
    <property type="entry name" value="Ribosomal_L16_L10e"/>
    <property type="match status" value="1"/>
</dbReference>
<dbReference type="Gene3D" id="3.90.1170.10">
    <property type="entry name" value="Ribosomal protein L10e/L16"/>
    <property type="match status" value="1"/>
</dbReference>
<reference evidence="5" key="1">
    <citation type="submission" date="2020-05" db="EMBL/GenBank/DDBJ databases">
        <authorList>
            <person name="Chiriac C."/>
            <person name="Salcher M."/>
            <person name="Ghai R."/>
            <person name="Kavagutti S V."/>
        </authorList>
    </citation>
    <scope>NUCLEOTIDE SEQUENCE</scope>
</reference>
<evidence type="ECO:0000256" key="4">
    <source>
        <dbReference type="SAM" id="MobiDB-lite"/>
    </source>
</evidence>
<dbReference type="InterPro" id="IPR000114">
    <property type="entry name" value="Ribosomal_uL16_bact-type"/>
</dbReference>
<dbReference type="PANTHER" id="PTHR12220:SF13">
    <property type="entry name" value="LARGE RIBOSOMAL SUBUNIT PROTEIN UL16M"/>
    <property type="match status" value="1"/>
</dbReference>
<dbReference type="EMBL" id="CAFAAI010000308">
    <property type="protein sequence ID" value="CAB4811060.1"/>
    <property type="molecule type" value="Genomic_DNA"/>
</dbReference>
<dbReference type="Pfam" id="PF00252">
    <property type="entry name" value="Ribosomal_L16"/>
    <property type="match status" value="1"/>
</dbReference>
<evidence type="ECO:0000256" key="3">
    <source>
        <dbReference type="ARBA" id="ARBA00023274"/>
    </source>
</evidence>
<dbReference type="InterPro" id="IPR016180">
    <property type="entry name" value="Ribosomal_uL16_dom"/>
</dbReference>
<evidence type="ECO:0000313" key="5">
    <source>
        <dbReference type="EMBL" id="CAB4686499.1"/>
    </source>
</evidence>
<organism evidence="5">
    <name type="scientific">freshwater metagenome</name>
    <dbReference type="NCBI Taxonomy" id="449393"/>
    <lineage>
        <taxon>unclassified sequences</taxon>
        <taxon>metagenomes</taxon>
        <taxon>ecological metagenomes</taxon>
    </lineage>
</organism>
<dbReference type="InterPro" id="IPR020798">
    <property type="entry name" value="Ribosomal_uL16_CS"/>
</dbReference>
<dbReference type="HAMAP" id="MF_01342">
    <property type="entry name" value="Ribosomal_uL16"/>
    <property type="match status" value="1"/>
</dbReference>
<dbReference type="GO" id="GO:0019843">
    <property type="term" value="F:rRNA binding"/>
    <property type="evidence" value="ECO:0007669"/>
    <property type="project" value="InterPro"/>
</dbReference>
<dbReference type="PROSITE" id="PS00701">
    <property type="entry name" value="RIBOSOMAL_L16_2"/>
    <property type="match status" value="1"/>
</dbReference>
<dbReference type="NCBIfam" id="TIGR01164">
    <property type="entry name" value="rplP_bact"/>
    <property type="match status" value="1"/>
</dbReference>
<dbReference type="GO" id="GO:0006412">
    <property type="term" value="P:translation"/>
    <property type="evidence" value="ECO:0007669"/>
    <property type="project" value="InterPro"/>
</dbReference>
<sequence length="138" mass="15552">MLMPRKVKHRKQHRGRMTGMTKGASSLSFGEYGIQALEPCWLTARQIEAARIAMTRAIKRGGKVWINVFPDKPVTKKPAETRMGSGKGNPEFWVAVVRPGRVLFELSFPNEEQARAALEKAIQKLPIKARVITRDEVI</sequence>
<feature type="region of interest" description="Disordered" evidence="4">
    <location>
        <begin position="1"/>
        <end position="21"/>
    </location>
</feature>
<dbReference type="EMBL" id="CAEZXM010000071">
    <property type="protein sequence ID" value="CAB4686499.1"/>
    <property type="molecule type" value="Genomic_DNA"/>
</dbReference>
<accession>A0A6J6NJF8</accession>
<proteinExistence type="inferred from homology"/>
<dbReference type="FunFam" id="3.90.1170.10:FF:000001">
    <property type="entry name" value="50S ribosomal protein L16"/>
    <property type="match status" value="1"/>
</dbReference>
<dbReference type="GO" id="GO:0003735">
    <property type="term" value="F:structural constituent of ribosome"/>
    <property type="evidence" value="ECO:0007669"/>
    <property type="project" value="InterPro"/>
</dbReference>
<dbReference type="SUPFAM" id="SSF54686">
    <property type="entry name" value="Ribosomal protein L16p/L10e"/>
    <property type="match status" value="1"/>
</dbReference>